<proteinExistence type="predicted"/>
<evidence type="ECO:0008006" key="3">
    <source>
        <dbReference type="Google" id="ProtNLM"/>
    </source>
</evidence>
<protein>
    <recommendedName>
        <fullName evidence="3">Fungal-type protein kinase domain-containing protein</fullName>
    </recommendedName>
</protein>
<dbReference type="EMBL" id="JAVLET010000002">
    <property type="protein sequence ID" value="KAL0474071.1"/>
    <property type="molecule type" value="Genomic_DNA"/>
</dbReference>
<dbReference type="Proteomes" id="UP001451303">
    <property type="component" value="Unassembled WGS sequence"/>
</dbReference>
<comment type="caution">
    <text evidence="1">The sequence shown here is derived from an EMBL/GenBank/DDBJ whole genome shotgun (WGS) entry which is preliminary data.</text>
</comment>
<organism evidence="1 2">
    <name type="scientific">Neurospora intermedia</name>
    <dbReference type="NCBI Taxonomy" id="5142"/>
    <lineage>
        <taxon>Eukaryota</taxon>
        <taxon>Fungi</taxon>
        <taxon>Dikarya</taxon>
        <taxon>Ascomycota</taxon>
        <taxon>Pezizomycotina</taxon>
        <taxon>Sordariomycetes</taxon>
        <taxon>Sordariomycetidae</taxon>
        <taxon>Sordariales</taxon>
        <taxon>Sordariaceae</taxon>
        <taxon>Neurospora</taxon>
    </lineage>
</organism>
<name>A0ABR3DN33_NEUIN</name>
<accession>A0ABR3DN33</accession>
<evidence type="ECO:0000313" key="2">
    <source>
        <dbReference type="Proteomes" id="UP001451303"/>
    </source>
</evidence>
<keyword evidence="2" id="KW-1185">Reference proteome</keyword>
<reference evidence="1 2" key="1">
    <citation type="submission" date="2023-09" db="EMBL/GenBank/DDBJ databases">
        <title>Multi-omics analysis of a traditional fermented food reveals byproduct-associated fungal strains for waste-to-food upcycling.</title>
        <authorList>
            <consortium name="Lawrence Berkeley National Laboratory"/>
            <person name="Rekdal V.M."/>
            <person name="Villalobos-Escobedo J.M."/>
            <person name="Rodriguez-Valeron N."/>
            <person name="Garcia M.O."/>
            <person name="Vasquez D.P."/>
            <person name="Damayanti I."/>
            <person name="Sorensen P.M."/>
            <person name="Baidoo E.E."/>
            <person name="De Carvalho A.C."/>
            <person name="Riley R."/>
            <person name="Lipzen A."/>
            <person name="He G."/>
            <person name="Yan M."/>
            <person name="Haridas S."/>
            <person name="Daum C."/>
            <person name="Yoshinaga Y."/>
            <person name="Ng V."/>
            <person name="Grigoriev I.V."/>
            <person name="Munk R."/>
            <person name="Nuraida L."/>
            <person name="Wijaya C.H."/>
            <person name="Morales P.-C."/>
            <person name="Keasling J.D."/>
        </authorList>
    </citation>
    <scope>NUCLEOTIDE SEQUENCE [LARGE SCALE GENOMIC DNA]</scope>
    <source>
        <strain evidence="1 2">FGSC 2613</strain>
    </source>
</reference>
<sequence>MTTSIFRPPYPEFHDQVHDFPLKSVSLEALVQKKAAGRRKRYAGVQVWGTPKKMTSSRSKEPVSVTWIVDPTQDERYEPDGPQIATTEEICREEADRLGLKYVVIRGAAHETRNIYVDGRTVTVWDASTGRYQNMQREADSHFTIYMGRSKAELLLQGHIYVVWDSLKFGGLDKMTDPVNQRKHRPVAHEYWSLTKDPLPPKSC</sequence>
<evidence type="ECO:0000313" key="1">
    <source>
        <dbReference type="EMBL" id="KAL0474071.1"/>
    </source>
</evidence>
<gene>
    <name evidence="1" type="ORF">QR685DRAFT_595672</name>
</gene>